<dbReference type="AlphaFoldDB" id="A0A0G9GXL8"/>
<dbReference type="EMBL" id="JPLA01000060">
    <property type="protein sequence ID" value="KLD62063.1"/>
    <property type="molecule type" value="Genomic_DNA"/>
</dbReference>
<reference evidence="1 2" key="1">
    <citation type="journal article" date="2015" name="Antonie Van Leeuwenhoek">
        <title>A phylogenomic and molecular marker based taxonomic framework for the order Xanthomonadales: proposal to transfer the families Algiphilaceae and Solimonadaceae to the order Nevskiales ord. nov. and to create a new family within the order Xanthomonadales, the family Rhodanobacteraceae fam. nov., containing the genus Rhodanobacter and its closest relatives.</title>
        <authorList>
            <person name="Naushad S."/>
            <person name="Adeolu M."/>
            <person name="Wong S."/>
            <person name="Sohail M."/>
            <person name="Schellhorn H.E."/>
            <person name="Gupta R.S."/>
        </authorList>
    </citation>
    <scope>NUCLEOTIDE SEQUENCE [LARGE SCALE GENOMIC DNA]</scope>
    <source>
        <strain evidence="1 2">DSM 16301</strain>
    </source>
</reference>
<protein>
    <submittedName>
        <fullName evidence="1">Uncharacterized protein</fullName>
    </submittedName>
</protein>
<evidence type="ECO:0000313" key="2">
    <source>
        <dbReference type="Proteomes" id="UP000035481"/>
    </source>
</evidence>
<evidence type="ECO:0000313" key="1">
    <source>
        <dbReference type="EMBL" id="KLD62063.1"/>
    </source>
</evidence>
<comment type="caution">
    <text evidence="1">The sequence shown here is derived from an EMBL/GenBank/DDBJ whole genome shotgun (WGS) entry which is preliminary data.</text>
</comment>
<gene>
    <name evidence="1" type="ORF">Y882_17790</name>
</gene>
<organism evidence="1 2">
    <name type="scientific">Dyella japonica DSM 16301</name>
    <dbReference type="NCBI Taxonomy" id="1440762"/>
    <lineage>
        <taxon>Bacteria</taxon>
        <taxon>Pseudomonadati</taxon>
        <taxon>Pseudomonadota</taxon>
        <taxon>Gammaproteobacteria</taxon>
        <taxon>Lysobacterales</taxon>
        <taxon>Rhodanobacteraceae</taxon>
        <taxon>Dyella</taxon>
    </lineage>
</organism>
<proteinExistence type="predicted"/>
<dbReference type="Proteomes" id="UP000035481">
    <property type="component" value="Unassembled WGS sequence"/>
</dbReference>
<dbReference type="PATRIC" id="fig|1440762.4.peg.3432"/>
<sequence length="70" mass="7984">MKGKFDYLIVRCHELGWEIKQQGKRIVSASNVVEAIDIANRLAEYESAVHQRMSRVLIVDERITPKTADG</sequence>
<accession>A0A0G9GXL8</accession>
<name>A0A0G9GXL8_9GAMM</name>